<proteinExistence type="predicted"/>
<feature type="transmembrane region" description="Helical" evidence="1">
    <location>
        <begin position="319"/>
        <end position="337"/>
    </location>
</feature>
<evidence type="ECO:0000256" key="1">
    <source>
        <dbReference type="SAM" id="Phobius"/>
    </source>
</evidence>
<keyword evidence="1" id="KW-0812">Transmembrane</keyword>
<evidence type="ECO:0000259" key="3">
    <source>
        <dbReference type="PROSITE" id="PS01186"/>
    </source>
</evidence>
<accession>A0A914I1N2</accession>
<reference evidence="5" key="1">
    <citation type="submission" date="2022-11" db="UniProtKB">
        <authorList>
            <consortium name="WormBaseParasite"/>
        </authorList>
    </citation>
    <scope>IDENTIFICATION</scope>
</reference>
<dbReference type="WBParaSite" id="Gr19_v10_g6484.t1">
    <property type="protein sequence ID" value="Gr19_v10_g6484.t1"/>
    <property type="gene ID" value="Gr19_v10_g6484"/>
</dbReference>
<dbReference type="InterPro" id="IPR000742">
    <property type="entry name" value="EGF"/>
</dbReference>
<evidence type="ECO:0000313" key="4">
    <source>
        <dbReference type="Proteomes" id="UP000887572"/>
    </source>
</evidence>
<sequence length="426" mass="49243">MARSVIGNDTCKEKDWCENGGYLNPNDCSKCICPDGFTGPYCRLLKFNLNCEDTSGTPRELEAERTNKVLKPRIKCGANGKKARIQLTYLNEMFECVDPCKNYVLISYRKDKRAQGARLCCPAALRDNVTNAYKNWIESEEPNVDFIISAHISTDLTKPTTLFDLNYEAGTVKLTNSDACVSPENLYIEKRNPGTNLVCLNDSGRVDPKCLCNGKAECLSQQKWSNATWSCPVFVRPEGTPQSFWGYRENATIDLIRVDEVQCLHYKATGVKPEFKSLDVEHKQFNQKSTFDLDQLFNDTIVIIGEQLKDWCRKVCCKWTVLIIAILAIGGLLMFQFQEMSTKIEQQQAEPLERQNQIQFQFLSQQTHLLKSLVVNEQYSNNFWQFFTISTLAIALFASKFYIFGYRSFRHWTFRHWTFRHWTFRH</sequence>
<evidence type="ECO:0000259" key="2">
    <source>
        <dbReference type="PROSITE" id="PS00022"/>
    </source>
</evidence>
<dbReference type="AlphaFoldDB" id="A0A914I1N2"/>
<organism evidence="4 5">
    <name type="scientific">Globodera rostochiensis</name>
    <name type="common">Golden nematode worm</name>
    <name type="synonym">Heterodera rostochiensis</name>
    <dbReference type="NCBI Taxonomy" id="31243"/>
    <lineage>
        <taxon>Eukaryota</taxon>
        <taxon>Metazoa</taxon>
        <taxon>Ecdysozoa</taxon>
        <taxon>Nematoda</taxon>
        <taxon>Chromadorea</taxon>
        <taxon>Rhabditida</taxon>
        <taxon>Tylenchina</taxon>
        <taxon>Tylenchomorpha</taxon>
        <taxon>Tylenchoidea</taxon>
        <taxon>Heteroderidae</taxon>
        <taxon>Heteroderinae</taxon>
        <taxon>Globodera</taxon>
    </lineage>
</organism>
<name>A0A914I1N2_GLORO</name>
<feature type="transmembrane region" description="Helical" evidence="1">
    <location>
        <begin position="383"/>
        <end position="405"/>
    </location>
</feature>
<dbReference type="PROSITE" id="PS00022">
    <property type="entry name" value="EGF_1"/>
    <property type="match status" value="1"/>
</dbReference>
<evidence type="ECO:0000313" key="5">
    <source>
        <dbReference type="WBParaSite" id="Gr19_v10_g6484.t1"/>
    </source>
</evidence>
<keyword evidence="1" id="KW-1133">Transmembrane helix</keyword>
<feature type="domain" description="EGF-like" evidence="2 3">
    <location>
        <begin position="31"/>
        <end position="42"/>
    </location>
</feature>
<keyword evidence="1" id="KW-0472">Membrane</keyword>
<dbReference type="PROSITE" id="PS01186">
    <property type="entry name" value="EGF_2"/>
    <property type="match status" value="1"/>
</dbReference>
<protein>
    <submittedName>
        <fullName evidence="5">EGF-like domain-containing protein</fullName>
    </submittedName>
</protein>
<keyword evidence="4" id="KW-1185">Reference proteome</keyword>
<dbReference type="Proteomes" id="UP000887572">
    <property type="component" value="Unplaced"/>
</dbReference>